<accession>A0A1C7NFI2</accession>
<evidence type="ECO:0000313" key="3">
    <source>
        <dbReference type="EMBL" id="OBZ87529.1"/>
    </source>
</evidence>
<feature type="region of interest" description="Disordered" evidence="1">
    <location>
        <begin position="164"/>
        <end position="187"/>
    </location>
</feature>
<dbReference type="InParanoid" id="A0A1C7NFI2"/>
<comment type="caution">
    <text evidence="3">The sequence shown here is derived from an EMBL/GenBank/DDBJ whole genome shotgun (WGS) entry which is preliminary data.</text>
</comment>
<feature type="compositionally biased region" description="Basic and acidic residues" evidence="1">
    <location>
        <begin position="164"/>
        <end position="174"/>
    </location>
</feature>
<organism evidence="3 4">
    <name type="scientific">Choanephora cucurbitarum</name>
    <dbReference type="NCBI Taxonomy" id="101091"/>
    <lineage>
        <taxon>Eukaryota</taxon>
        <taxon>Fungi</taxon>
        <taxon>Fungi incertae sedis</taxon>
        <taxon>Mucoromycota</taxon>
        <taxon>Mucoromycotina</taxon>
        <taxon>Mucoromycetes</taxon>
        <taxon>Mucorales</taxon>
        <taxon>Mucorineae</taxon>
        <taxon>Choanephoraceae</taxon>
        <taxon>Choanephoroideae</taxon>
        <taxon>Choanephora</taxon>
    </lineage>
</organism>
<dbReference type="GO" id="GO:0005198">
    <property type="term" value="F:structural molecule activity"/>
    <property type="evidence" value="ECO:0007669"/>
    <property type="project" value="InterPro"/>
</dbReference>
<dbReference type="EMBL" id="LUGH01000216">
    <property type="protein sequence ID" value="OBZ87529.1"/>
    <property type="molecule type" value="Genomic_DNA"/>
</dbReference>
<dbReference type="Gene3D" id="3.30.420.10">
    <property type="entry name" value="Ribonuclease H-like superfamily/Ribonuclease H"/>
    <property type="match status" value="1"/>
</dbReference>
<dbReference type="Proteomes" id="UP000093000">
    <property type="component" value="Unassembled WGS sequence"/>
</dbReference>
<dbReference type="Pfam" id="PF00721">
    <property type="entry name" value="TMV_coat"/>
    <property type="match status" value="1"/>
</dbReference>
<reference evidence="3 4" key="1">
    <citation type="submission" date="2016-03" db="EMBL/GenBank/DDBJ databases">
        <title>Choanephora cucurbitarum.</title>
        <authorList>
            <person name="Min B."/>
            <person name="Park H."/>
            <person name="Park J.-H."/>
            <person name="Shin H.-D."/>
            <person name="Choi I.-G."/>
        </authorList>
    </citation>
    <scope>NUCLEOTIDE SEQUENCE [LARGE SCALE GENOMIC DNA]</scope>
    <source>
        <strain evidence="3 4">KUS-F28377</strain>
    </source>
</reference>
<evidence type="ECO:0000313" key="4">
    <source>
        <dbReference type="Proteomes" id="UP000093000"/>
    </source>
</evidence>
<dbReference type="STRING" id="101091.A0A1C7NFI2"/>
<gene>
    <name evidence="3" type="ORF">A0J61_04419</name>
</gene>
<dbReference type="Pfam" id="PF13358">
    <property type="entry name" value="DDE_3"/>
    <property type="match status" value="1"/>
</dbReference>
<dbReference type="InterPro" id="IPR038717">
    <property type="entry name" value="Tc1-like_DDE_dom"/>
</dbReference>
<sequence length="397" mass="45960">MRDLNMWHSLHDLLEVIKNMEAIDFETPNCLEKMDDLLSELITPESLKKSYNLFDFKRRFPPLDAYVFVYAPEYAESFSQIISTVKKAMLVYKDGYDQEQLTSLVDDYYKSLANLKANLGRVGLGNKNDAQGIEVMELEMEASNEMYPVECITDYDSYTDLKPPEKPIHERTKTSAEPTQIAERPNSYKHHKYTEKEKLFFLVKEKVMSTPAAAIQLNKDSVAPQDFIERAADSERLVVTLDDMLDVLTEKFGKNEITKSEFSKFSKFVEDKCNIAFKQTRPQSVERNSPEKIEERYQWVQSLLLMRSTLVALDVMEQHEVFHGHCLVMDNAPVHEHQDIQNPIESRGHKCVYPAPYSPEVNPIEQFQSTPTTKIFTVIFKDSAAKFEDSLNRKHIQ</sequence>
<feature type="domain" description="Tc1-like transposase DDE" evidence="2">
    <location>
        <begin position="316"/>
        <end position="373"/>
    </location>
</feature>
<dbReference type="OrthoDB" id="10675287at2759"/>
<dbReference type="GO" id="GO:0003676">
    <property type="term" value="F:nucleic acid binding"/>
    <property type="evidence" value="ECO:0007669"/>
    <property type="project" value="InterPro"/>
</dbReference>
<evidence type="ECO:0000259" key="2">
    <source>
        <dbReference type="Pfam" id="PF13358"/>
    </source>
</evidence>
<protein>
    <recommendedName>
        <fullName evidence="2">Tc1-like transposase DDE domain-containing protein</fullName>
    </recommendedName>
</protein>
<dbReference type="AlphaFoldDB" id="A0A1C7NFI2"/>
<dbReference type="InterPro" id="IPR036397">
    <property type="entry name" value="RNaseH_sf"/>
</dbReference>
<keyword evidence="4" id="KW-1185">Reference proteome</keyword>
<proteinExistence type="predicted"/>
<name>A0A1C7NFI2_9FUNG</name>
<dbReference type="InterPro" id="IPR001337">
    <property type="entry name" value="TMV-like_coat"/>
</dbReference>
<evidence type="ECO:0000256" key="1">
    <source>
        <dbReference type="SAM" id="MobiDB-lite"/>
    </source>
</evidence>